<evidence type="ECO:0000313" key="2">
    <source>
        <dbReference type="EMBL" id="QGR18548.1"/>
    </source>
</evidence>
<dbReference type="EMBL" id="CP045483">
    <property type="protein sequence ID" value="QGR18548.1"/>
    <property type="molecule type" value="Genomic_DNA"/>
</dbReference>
<gene>
    <name evidence="2" type="ORF">D1868_00080</name>
</gene>
<dbReference type="OrthoDB" id="34438at2157"/>
<accession>A0A650CLC7</accession>
<dbReference type="GeneID" id="42797426"/>
<evidence type="ECO:0000256" key="1">
    <source>
        <dbReference type="SAM" id="Coils"/>
    </source>
</evidence>
<name>A0A650CLC7_9CREN</name>
<dbReference type="AlphaFoldDB" id="A0A650CLC7"/>
<dbReference type="RefSeq" id="WP_156004731.1">
    <property type="nucleotide sequence ID" value="NZ_CP045483.1"/>
</dbReference>
<protein>
    <submittedName>
        <fullName evidence="2">Uncharacterized protein</fullName>
    </submittedName>
</protein>
<organism evidence="2 3">
    <name type="scientific">Stygiolobus azoricus</name>
    <dbReference type="NCBI Taxonomy" id="41675"/>
    <lineage>
        <taxon>Archaea</taxon>
        <taxon>Thermoproteota</taxon>
        <taxon>Thermoprotei</taxon>
        <taxon>Sulfolobales</taxon>
        <taxon>Sulfolobaceae</taxon>
        <taxon>Stygiolobus</taxon>
    </lineage>
</organism>
<reference evidence="2 3" key="1">
    <citation type="submission" date="2019-10" db="EMBL/GenBank/DDBJ databases">
        <title>Genome Sequences from Six Type Strain Members of the Archaeal Family Sulfolobaceae: Acidianus ambivalens, Acidianus infernus, Metallosphaera prunae, Stygiolobus azoricus, Sulfolobus metallicus, and Sulfurisphaera ohwakuensis.</title>
        <authorList>
            <person name="Counts J.A."/>
            <person name="Kelly R.M."/>
        </authorList>
    </citation>
    <scope>NUCLEOTIDE SEQUENCE [LARGE SCALE GENOMIC DNA]</scope>
    <source>
        <strain evidence="2 3">FC6</strain>
    </source>
</reference>
<sequence>MEFIQKRDRLILTLISQSGPGGIDANTLFSALSVYMDKESIQRSIGDLYIKGYINILNNGGEIRYFASKQVRDAMISLEVQKYRIASYVNELSKKKDEIIQIQDRAKQLEELKNVVTKGLSLISIGLMNLYSSLPELTLPEYIESIQPLTDVLGKLTKIVEPSYSKEDLENILKIVERFRGEKDYKLLKEIVEKVENTSNENRNT</sequence>
<evidence type="ECO:0000313" key="3">
    <source>
        <dbReference type="Proteomes" id="UP000423396"/>
    </source>
</evidence>
<dbReference type="KEGG" id="sazo:D1868_00080"/>
<keyword evidence="1" id="KW-0175">Coiled coil</keyword>
<keyword evidence="3" id="KW-1185">Reference proteome</keyword>
<proteinExistence type="predicted"/>
<dbReference type="Proteomes" id="UP000423396">
    <property type="component" value="Chromosome"/>
</dbReference>
<feature type="coiled-coil region" evidence="1">
    <location>
        <begin position="85"/>
        <end position="112"/>
    </location>
</feature>